<dbReference type="PANTHER" id="PTHR30349:SF64">
    <property type="entry name" value="PROPHAGE INTEGRASE INTD-RELATED"/>
    <property type="match status" value="1"/>
</dbReference>
<gene>
    <name evidence="8" type="ORF">RC54_18465</name>
</gene>
<evidence type="ECO:0000256" key="3">
    <source>
        <dbReference type="ARBA" id="ARBA00023125"/>
    </source>
</evidence>
<dbReference type="CDD" id="cd00796">
    <property type="entry name" value="INT_Rci_Hp1_C"/>
    <property type="match status" value="1"/>
</dbReference>
<evidence type="ECO:0000256" key="5">
    <source>
        <dbReference type="PROSITE-ProRule" id="PRU01248"/>
    </source>
</evidence>
<evidence type="ECO:0000313" key="9">
    <source>
        <dbReference type="Proteomes" id="UP000269199"/>
    </source>
</evidence>
<dbReference type="GO" id="GO:0003677">
    <property type="term" value="F:DNA binding"/>
    <property type="evidence" value="ECO:0007669"/>
    <property type="project" value="UniProtKB-UniRule"/>
</dbReference>
<dbReference type="InterPro" id="IPR010998">
    <property type="entry name" value="Integrase_recombinase_N"/>
</dbReference>
<name>A0AAD0UC31_9BURK</name>
<dbReference type="PROSITE" id="PS51900">
    <property type="entry name" value="CB"/>
    <property type="match status" value="1"/>
</dbReference>
<keyword evidence="3 5" id="KW-0238">DNA-binding</keyword>
<dbReference type="GO" id="GO:0006310">
    <property type="term" value="P:DNA recombination"/>
    <property type="evidence" value="ECO:0007669"/>
    <property type="project" value="UniProtKB-KW"/>
</dbReference>
<dbReference type="InterPro" id="IPR013762">
    <property type="entry name" value="Integrase-like_cat_sf"/>
</dbReference>
<accession>A0AAD0UC31</accession>
<dbReference type="AlphaFoldDB" id="A0AAD0UC31"/>
<dbReference type="SUPFAM" id="SSF56349">
    <property type="entry name" value="DNA breaking-rejoining enzymes"/>
    <property type="match status" value="1"/>
</dbReference>
<dbReference type="PANTHER" id="PTHR30349">
    <property type="entry name" value="PHAGE INTEGRASE-RELATED"/>
    <property type="match status" value="1"/>
</dbReference>
<feature type="domain" description="Tyr recombinase" evidence="6">
    <location>
        <begin position="108"/>
        <end position="276"/>
    </location>
</feature>
<keyword evidence="4" id="KW-0233">DNA recombination</keyword>
<sequence length="291" mass="32886">MGGGRVETDKTWDDAVDRWLTDKASKRSLRSDRSNIRWLNGFLSGVPLRQIDRSFVDSLRMKKIASGASNATVNRMLALLRAVLRMAVSDWEWMPSAPRVRLLCEPVRRVRFLSLKQAERLLSELPPHLAAMAAFSLATGLRRSNVTGLRWDQIDIKRQIACFDGEDMKNGASQVVPLNDDAMRILLARMGAHPVFVFTYKGRRIIQASTAAWYKALDRAGIYDFRWHDLRHTWASWHVQSGTPLLALQELGGWESAEMVRRYAHFAPSNLAEYAASLPSVVRPAAKNIVS</sequence>
<proteinExistence type="inferred from homology"/>
<evidence type="ECO:0000256" key="2">
    <source>
        <dbReference type="ARBA" id="ARBA00022908"/>
    </source>
</evidence>
<dbReference type="InterPro" id="IPR044068">
    <property type="entry name" value="CB"/>
</dbReference>
<dbReference type="Proteomes" id="UP000269199">
    <property type="component" value="Chromosome"/>
</dbReference>
<feature type="domain" description="Core-binding (CB)" evidence="7">
    <location>
        <begin position="10"/>
        <end position="88"/>
    </location>
</feature>
<dbReference type="Pfam" id="PF13102">
    <property type="entry name" value="Phage_int_SAM_5"/>
    <property type="match status" value="1"/>
</dbReference>
<evidence type="ECO:0000259" key="7">
    <source>
        <dbReference type="PROSITE" id="PS51900"/>
    </source>
</evidence>
<dbReference type="PROSITE" id="PS51898">
    <property type="entry name" value="TYR_RECOMBINASE"/>
    <property type="match status" value="1"/>
</dbReference>
<evidence type="ECO:0000259" key="6">
    <source>
        <dbReference type="PROSITE" id="PS51898"/>
    </source>
</evidence>
<comment type="similarity">
    <text evidence="1">Belongs to the 'phage' integrase family.</text>
</comment>
<dbReference type="InterPro" id="IPR025269">
    <property type="entry name" value="SAM-like_dom"/>
</dbReference>
<organism evidence="8 9">
    <name type="scientific">Herbaspirillum rubrisubalbicans</name>
    <dbReference type="NCBI Taxonomy" id="80842"/>
    <lineage>
        <taxon>Bacteria</taxon>
        <taxon>Pseudomonadati</taxon>
        <taxon>Pseudomonadota</taxon>
        <taxon>Betaproteobacteria</taxon>
        <taxon>Burkholderiales</taxon>
        <taxon>Oxalobacteraceae</taxon>
        <taxon>Herbaspirillum</taxon>
    </lineage>
</organism>
<evidence type="ECO:0000256" key="1">
    <source>
        <dbReference type="ARBA" id="ARBA00008857"/>
    </source>
</evidence>
<dbReference type="InterPro" id="IPR011010">
    <property type="entry name" value="DNA_brk_join_enz"/>
</dbReference>
<dbReference type="EMBL" id="CP024996">
    <property type="protein sequence ID" value="AYR27044.1"/>
    <property type="molecule type" value="Genomic_DNA"/>
</dbReference>
<evidence type="ECO:0000313" key="8">
    <source>
        <dbReference type="EMBL" id="AYR27044.1"/>
    </source>
</evidence>
<dbReference type="InterPro" id="IPR050090">
    <property type="entry name" value="Tyrosine_recombinase_XerCD"/>
</dbReference>
<dbReference type="GO" id="GO:0015074">
    <property type="term" value="P:DNA integration"/>
    <property type="evidence" value="ECO:0007669"/>
    <property type="project" value="UniProtKB-KW"/>
</dbReference>
<keyword evidence="2" id="KW-0229">DNA integration</keyword>
<dbReference type="InterPro" id="IPR002104">
    <property type="entry name" value="Integrase_catalytic"/>
</dbReference>
<dbReference type="Pfam" id="PF00589">
    <property type="entry name" value="Phage_integrase"/>
    <property type="match status" value="1"/>
</dbReference>
<dbReference type="Gene3D" id="1.10.443.10">
    <property type="entry name" value="Intergrase catalytic core"/>
    <property type="match status" value="1"/>
</dbReference>
<protein>
    <submittedName>
        <fullName evidence="8">Integrase</fullName>
    </submittedName>
</protein>
<evidence type="ECO:0000256" key="4">
    <source>
        <dbReference type="ARBA" id="ARBA00023172"/>
    </source>
</evidence>
<reference evidence="8 9" key="1">
    <citation type="submission" date="2017-11" db="EMBL/GenBank/DDBJ databases">
        <title>Complete genome sequence of Herbaspirillum rubrisubalbicans DSM 11543.</title>
        <authorList>
            <person name="Chen M."/>
            <person name="An Q."/>
        </authorList>
    </citation>
    <scope>NUCLEOTIDE SEQUENCE [LARGE SCALE GENOMIC DNA]</scope>
    <source>
        <strain evidence="8 9">DSM 11543</strain>
    </source>
</reference>
<dbReference type="Gene3D" id="1.10.150.130">
    <property type="match status" value="1"/>
</dbReference>